<proteinExistence type="inferred from homology"/>
<accession>A0A5C8NHM9</accession>
<evidence type="ECO:0000256" key="2">
    <source>
        <dbReference type="PIRNR" id="PIRNR006276"/>
    </source>
</evidence>
<gene>
    <name evidence="4" type="ORF">FHP05_13975</name>
</gene>
<dbReference type="GO" id="GO:0005737">
    <property type="term" value="C:cytoplasm"/>
    <property type="evidence" value="ECO:0007669"/>
    <property type="project" value="UniProtKB-SubCell"/>
</dbReference>
<dbReference type="RefSeq" id="WP_147670388.1">
    <property type="nucleotide sequence ID" value="NZ_VDUW01000014.1"/>
</dbReference>
<comment type="similarity">
    <text evidence="1 2">Belongs to the universal stress protein A family.</text>
</comment>
<protein>
    <recommendedName>
        <fullName evidence="2">Universal stress protein</fullName>
    </recommendedName>
</protein>
<dbReference type="Proteomes" id="UP000321574">
    <property type="component" value="Unassembled WGS sequence"/>
</dbReference>
<comment type="subcellular location">
    <subcellularLocation>
        <location evidence="2">Cytoplasm</location>
    </subcellularLocation>
</comment>
<dbReference type="InterPro" id="IPR014729">
    <property type="entry name" value="Rossmann-like_a/b/a_fold"/>
</dbReference>
<dbReference type="SUPFAM" id="SSF52402">
    <property type="entry name" value="Adenine nucleotide alpha hydrolases-like"/>
    <property type="match status" value="1"/>
</dbReference>
<dbReference type="CDD" id="cd00293">
    <property type="entry name" value="USP-like"/>
    <property type="match status" value="1"/>
</dbReference>
<evidence type="ECO:0000313" key="4">
    <source>
        <dbReference type="EMBL" id="TXL60527.1"/>
    </source>
</evidence>
<evidence type="ECO:0000256" key="1">
    <source>
        <dbReference type="ARBA" id="ARBA00008791"/>
    </source>
</evidence>
<name>A0A5C8NHM9_9BACI</name>
<organism evidence="4 5">
    <name type="scientific">Cerasibacillus terrae</name>
    <dbReference type="NCBI Taxonomy" id="2498845"/>
    <lineage>
        <taxon>Bacteria</taxon>
        <taxon>Bacillati</taxon>
        <taxon>Bacillota</taxon>
        <taxon>Bacilli</taxon>
        <taxon>Bacillales</taxon>
        <taxon>Bacillaceae</taxon>
        <taxon>Cerasibacillus</taxon>
    </lineage>
</organism>
<keyword evidence="5" id="KW-1185">Reference proteome</keyword>
<reference evidence="4 5" key="1">
    <citation type="submission" date="2019-06" db="EMBL/GenBank/DDBJ databases">
        <title>Cerasibacillus sp. nov., isolated from maize field.</title>
        <authorList>
            <person name="Lin S.-Y."/>
            <person name="Tsai C.-F."/>
            <person name="Young C.-C."/>
        </authorList>
    </citation>
    <scope>NUCLEOTIDE SEQUENCE [LARGE SCALE GENOMIC DNA]</scope>
    <source>
        <strain evidence="4 5">CC-CFT480</strain>
    </source>
</reference>
<dbReference type="PIRSF" id="PIRSF006276">
    <property type="entry name" value="UspA"/>
    <property type="match status" value="1"/>
</dbReference>
<dbReference type="PANTHER" id="PTHR46268:SF6">
    <property type="entry name" value="UNIVERSAL STRESS PROTEIN UP12"/>
    <property type="match status" value="1"/>
</dbReference>
<dbReference type="Pfam" id="PF00582">
    <property type="entry name" value="Usp"/>
    <property type="match status" value="1"/>
</dbReference>
<dbReference type="Gene3D" id="3.40.50.620">
    <property type="entry name" value="HUPs"/>
    <property type="match status" value="1"/>
</dbReference>
<dbReference type="OrthoDB" id="9789668at2"/>
<comment type="caution">
    <text evidence="4">The sequence shown here is derived from an EMBL/GenBank/DDBJ whole genome shotgun (WGS) entry which is preliminary data.</text>
</comment>
<evidence type="ECO:0000313" key="5">
    <source>
        <dbReference type="Proteomes" id="UP000321574"/>
    </source>
</evidence>
<sequence length="143" mass="15570">MTNYKNIMVAVDGSNEAKKAFDEAVSLAKQNDAKLMIVNVIDSRSFAMIEAYDRTLGERAEAQADELMSAYVEEAEKAGVKNVIKNVEYGSPRVKIPKDIATDFEADLIVCGATGLSAVERFLIGSVSESIVRFAKCSVLVVR</sequence>
<feature type="domain" description="UspA" evidence="3">
    <location>
        <begin position="4"/>
        <end position="143"/>
    </location>
</feature>
<dbReference type="InterPro" id="IPR006015">
    <property type="entry name" value="Universal_stress_UspA"/>
</dbReference>
<dbReference type="EMBL" id="VDUW01000014">
    <property type="protein sequence ID" value="TXL60527.1"/>
    <property type="molecule type" value="Genomic_DNA"/>
</dbReference>
<dbReference type="PANTHER" id="PTHR46268">
    <property type="entry name" value="STRESS RESPONSE PROTEIN NHAX"/>
    <property type="match status" value="1"/>
</dbReference>
<evidence type="ECO:0000259" key="3">
    <source>
        <dbReference type="Pfam" id="PF00582"/>
    </source>
</evidence>
<dbReference type="PRINTS" id="PR01438">
    <property type="entry name" value="UNVRSLSTRESS"/>
</dbReference>
<dbReference type="InterPro" id="IPR006016">
    <property type="entry name" value="UspA"/>
</dbReference>
<keyword evidence="2" id="KW-0963">Cytoplasm</keyword>
<dbReference type="AlphaFoldDB" id="A0A5C8NHM9"/>